<comment type="subcellular location">
    <subcellularLocation>
        <location evidence="1">Golgi apparatus</location>
        <location evidence="1">trans-Golgi network</location>
    </subcellularLocation>
</comment>
<keyword evidence="6" id="KW-0653">Protein transport</keyword>
<keyword evidence="11" id="KW-1185">Reference proteome</keyword>
<dbReference type="GO" id="GO:0042147">
    <property type="term" value="P:retrograde transport, endosome to Golgi"/>
    <property type="evidence" value="ECO:0007669"/>
    <property type="project" value="InterPro"/>
</dbReference>
<evidence type="ECO:0000259" key="9">
    <source>
        <dbReference type="Pfam" id="PF07928"/>
    </source>
</evidence>
<dbReference type="FunFam" id="1.20.1280.130:FF:000001">
    <property type="entry name" value="Vacuolar protein sorting-associated protein 54"/>
    <property type="match status" value="1"/>
</dbReference>
<comment type="similarity">
    <text evidence="2">Belongs to the VPS54 family.</text>
</comment>
<reference evidence="10" key="1">
    <citation type="submission" date="2021-04" db="EMBL/GenBank/DDBJ databases">
        <authorList>
            <person name="Chebbi M.A.C M."/>
        </authorList>
    </citation>
    <scope>NUCLEOTIDE SEQUENCE</scope>
</reference>
<dbReference type="Proteomes" id="UP000786811">
    <property type="component" value="Unassembled WGS sequence"/>
</dbReference>
<evidence type="ECO:0000256" key="6">
    <source>
        <dbReference type="ARBA" id="ARBA00022927"/>
    </source>
</evidence>
<dbReference type="Pfam" id="PF07928">
    <property type="entry name" value="Vps54"/>
    <property type="match status" value="1"/>
</dbReference>
<sequence length="942" mass="105230">MAKLVKISAEQLNNNTNSPALSCEYCPNLVFKKTADFVKHLRDSHCSKEGGSFVCHYGYNSVCSSLPLEGVSDSDYIAHAGKHAVMQQSALKNGVSPSGNYAQTTGMSKPTWTVYSAAANLPAVLNDPKKGKQGNFLTKTWGDGFTEHVNIPKSQYLPPDVTINYFDGYLKKIGRRYRRHSTRSQTSINSSSSTSCQEREEFDFSSIPSIFRNPNLDLSSRDTFENVFPFTKDGLLAKTEVSTNDVMLQVRCYQEKFSHYLDIVEVRIAEQVASKSQAFFQAMTSHDVLMEQLTQTINICKALRRNIKDINKNFVVDSLNLLSQPMIQLLLSTPDYVAALDLISTTQEILHQELNGIQSFRHLSSQLTEMEKLVDKMLFTEFQRYSTADLNRPLTADYSVLDADKLVSIISGLLRQKHFQFIDTYKEESITTIRAVTKQRIIEALAASDCCSDQQAAALEVTGLSLTERLTLLSSTIQSLTSLLMRIRAVYEVMSETASLSSDNVDRNNIDKLLTTEEYLRVKNKLNDMLSTICDYCHERLASQLLSPSVSANNDREKNINESNKEATVVNSNNKFNSDKEAISILKDDNSWLSDRGATVTQVCQLASIIDEFTDTCELICGKQCTALRSAFKVNTEMWKQADIPQDFQILIDRVHQFKKFPKELLSVKINSNNINDCPSGLSDVKNFLTIDNEQFAVVSSVIKLVQMIDDIATELQVLSGSIGRYLAELLRHYNSRCCQLVLGAGAMQAAGLKTITSTILVLASRSLKLLLWCMPFVKSHFQELANSTRGPGLGGTVGGTGGVALLDSVERDVRAHIREIEGKILTIVDNLVGGQISIWDARPPVPSQSFRNISRHLVKLHEAVSGILPAADVQSLYRTVNSSFKEKLREQLFKMNIVNNGGPQHGVVISELTFYLEALRNLKVLPYDELSDDWMADIWTR</sequence>
<dbReference type="PANTHER" id="PTHR12965">
    <property type="entry name" value="VACUOLAR PROTEIN SORTING 54"/>
    <property type="match status" value="1"/>
</dbReference>
<comment type="caution">
    <text evidence="10">The sequence shown here is derived from an EMBL/GenBank/DDBJ whole genome shotgun (WGS) entry which is preliminary data.</text>
</comment>
<organism evidence="10 11">
    <name type="scientific">Cotesia congregata</name>
    <name type="common">Parasitoid wasp</name>
    <name type="synonym">Apanteles congregatus</name>
    <dbReference type="NCBI Taxonomy" id="51543"/>
    <lineage>
        <taxon>Eukaryota</taxon>
        <taxon>Metazoa</taxon>
        <taxon>Ecdysozoa</taxon>
        <taxon>Arthropoda</taxon>
        <taxon>Hexapoda</taxon>
        <taxon>Insecta</taxon>
        <taxon>Pterygota</taxon>
        <taxon>Neoptera</taxon>
        <taxon>Endopterygota</taxon>
        <taxon>Hymenoptera</taxon>
        <taxon>Apocrita</taxon>
        <taxon>Ichneumonoidea</taxon>
        <taxon>Braconidae</taxon>
        <taxon>Microgastrinae</taxon>
        <taxon>Cotesia</taxon>
    </lineage>
</organism>
<evidence type="ECO:0000313" key="10">
    <source>
        <dbReference type="EMBL" id="CAG5083820.1"/>
    </source>
</evidence>
<dbReference type="OrthoDB" id="10259024at2759"/>
<gene>
    <name evidence="10" type="ORF">HICCMSTLAB_LOCUS3938</name>
</gene>
<evidence type="ECO:0000256" key="8">
    <source>
        <dbReference type="ARBA" id="ARBA00023054"/>
    </source>
</evidence>
<proteinExistence type="inferred from homology"/>
<dbReference type="GO" id="GO:0015031">
    <property type="term" value="P:protein transport"/>
    <property type="evidence" value="ECO:0007669"/>
    <property type="project" value="UniProtKB-KW"/>
</dbReference>
<dbReference type="GO" id="GO:0000938">
    <property type="term" value="C:GARP complex"/>
    <property type="evidence" value="ECO:0007669"/>
    <property type="project" value="InterPro"/>
</dbReference>
<keyword evidence="8" id="KW-0175">Coiled coil</keyword>
<dbReference type="Gene3D" id="1.20.1280.130">
    <property type="match status" value="1"/>
</dbReference>
<keyword evidence="4" id="KW-0813">Transport</keyword>
<evidence type="ECO:0000313" key="11">
    <source>
        <dbReference type="Proteomes" id="UP000786811"/>
    </source>
</evidence>
<keyword evidence="5" id="KW-0597">Phosphoprotein</keyword>
<evidence type="ECO:0000256" key="1">
    <source>
        <dbReference type="ARBA" id="ARBA00004601"/>
    </source>
</evidence>
<accession>A0A8J2H8V2</accession>
<evidence type="ECO:0000256" key="3">
    <source>
        <dbReference type="ARBA" id="ARBA00017665"/>
    </source>
</evidence>
<dbReference type="GO" id="GO:0005829">
    <property type="term" value="C:cytosol"/>
    <property type="evidence" value="ECO:0007669"/>
    <property type="project" value="GOC"/>
</dbReference>
<evidence type="ECO:0000256" key="7">
    <source>
        <dbReference type="ARBA" id="ARBA00023034"/>
    </source>
</evidence>
<dbReference type="InterPro" id="IPR012501">
    <property type="entry name" value="Vps54_C"/>
</dbReference>
<name>A0A8J2H8V2_COTCN</name>
<dbReference type="InterPro" id="IPR039745">
    <property type="entry name" value="Vps54"/>
</dbReference>
<feature type="domain" description="Vacuolar protein sorting-associated protein 54 C-terminal" evidence="9">
    <location>
        <begin position="693"/>
        <end position="831"/>
    </location>
</feature>
<dbReference type="EMBL" id="CAJNRD030001118">
    <property type="protein sequence ID" value="CAG5083820.1"/>
    <property type="molecule type" value="Genomic_DNA"/>
</dbReference>
<evidence type="ECO:0000256" key="2">
    <source>
        <dbReference type="ARBA" id="ARBA00009150"/>
    </source>
</evidence>
<protein>
    <recommendedName>
        <fullName evidence="3">Vacuolar protein sorting-associated protein 54</fullName>
    </recommendedName>
</protein>
<evidence type="ECO:0000256" key="5">
    <source>
        <dbReference type="ARBA" id="ARBA00022553"/>
    </source>
</evidence>
<dbReference type="PANTHER" id="PTHR12965:SF0">
    <property type="entry name" value="VACUOLAR PROTEIN SORTING-ASSOCIATED PROTEIN 54"/>
    <property type="match status" value="1"/>
</dbReference>
<evidence type="ECO:0000256" key="4">
    <source>
        <dbReference type="ARBA" id="ARBA00022448"/>
    </source>
</evidence>
<dbReference type="AlphaFoldDB" id="A0A8J2H8V2"/>
<dbReference type="GO" id="GO:0006896">
    <property type="term" value="P:Golgi to vacuole transport"/>
    <property type="evidence" value="ECO:0007669"/>
    <property type="project" value="TreeGrafter"/>
</dbReference>
<dbReference type="GO" id="GO:0019905">
    <property type="term" value="F:syntaxin binding"/>
    <property type="evidence" value="ECO:0007669"/>
    <property type="project" value="TreeGrafter"/>
</dbReference>
<keyword evidence="7" id="KW-0333">Golgi apparatus</keyword>